<proteinExistence type="predicted"/>
<accession>A0ABV0NAT0</accession>
<evidence type="ECO:0000313" key="1">
    <source>
        <dbReference type="EMBL" id="MEQ2168502.1"/>
    </source>
</evidence>
<organism evidence="1 2">
    <name type="scientific">Goodea atripinnis</name>
    <dbReference type="NCBI Taxonomy" id="208336"/>
    <lineage>
        <taxon>Eukaryota</taxon>
        <taxon>Metazoa</taxon>
        <taxon>Chordata</taxon>
        <taxon>Craniata</taxon>
        <taxon>Vertebrata</taxon>
        <taxon>Euteleostomi</taxon>
        <taxon>Actinopterygii</taxon>
        <taxon>Neopterygii</taxon>
        <taxon>Teleostei</taxon>
        <taxon>Neoteleostei</taxon>
        <taxon>Acanthomorphata</taxon>
        <taxon>Ovalentaria</taxon>
        <taxon>Atherinomorphae</taxon>
        <taxon>Cyprinodontiformes</taxon>
        <taxon>Goodeidae</taxon>
        <taxon>Goodea</taxon>
    </lineage>
</organism>
<dbReference type="EMBL" id="JAHRIO010031092">
    <property type="protein sequence ID" value="MEQ2168502.1"/>
    <property type="molecule type" value="Genomic_DNA"/>
</dbReference>
<comment type="caution">
    <text evidence="1">The sequence shown here is derived from an EMBL/GenBank/DDBJ whole genome shotgun (WGS) entry which is preliminary data.</text>
</comment>
<keyword evidence="2" id="KW-1185">Reference proteome</keyword>
<gene>
    <name evidence="1" type="ORF">GOODEAATRI_015153</name>
</gene>
<dbReference type="Proteomes" id="UP001476798">
    <property type="component" value="Unassembled WGS sequence"/>
</dbReference>
<reference evidence="1 2" key="1">
    <citation type="submission" date="2021-06" db="EMBL/GenBank/DDBJ databases">
        <authorList>
            <person name="Palmer J.M."/>
        </authorList>
    </citation>
    <scope>NUCLEOTIDE SEQUENCE [LARGE SCALE GENOMIC DNA]</scope>
    <source>
        <strain evidence="1 2">GA_2019</strain>
        <tissue evidence="1">Muscle</tissue>
    </source>
</reference>
<protein>
    <submittedName>
        <fullName evidence="1">Uncharacterized protein</fullName>
    </submittedName>
</protein>
<sequence>MKRSAALCYSRASSEAVDYITQGAAFLLMGAQWDATHTSSTLKRRTLPFNHDNHPASVPVSVQIRETRDRYTESTEGGLAAAAGTRRLERGRIRFTDTRGCWQN</sequence>
<evidence type="ECO:0000313" key="2">
    <source>
        <dbReference type="Proteomes" id="UP001476798"/>
    </source>
</evidence>
<name>A0ABV0NAT0_9TELE</name>